<proteinExistence type="predicted"/>
<accession>A0ABN0W6G6</accession>
<feature type="region of interest" description="Disordered" evidence="1">
    <location>
        <begin position="34"/>
        <end position="56"/>
    </location>
</feature>
<dbReference type="EMBL" id="BAAADJ010000017">
    <property type="protein sequence ID" value="GAA0326737.1"/>
    <property type="molecule type" value="Genomic_DNA"/>
</dbReference>
<gene>
    <name evidence="2" type="ORF">GCM10008967_16580</name>
</gene>
<name>A0ABN0W6G6_9BACI</name>
<evidence type="ECO:0000313" key="3">
    <source>
        <dbReference type="Proteomes" id="UP001500782"/>
    </source>
</evidence>
<protein>
    <recommendedName>
        <fullName evidence="4">Cytosolic protein</fullName>
    </recommendedName>
</protein>
<comment type="caution">
    <text evidence="2">The sequence shown here is derived from an EMBL/GenBank/DDBJ whole genome shotgun (WGS) entry which is preliminary data.</text>
</comment>
<organism evidence="2 3">
    <name type="scientific">Bacillus carboniphilus</name>
    <dbReference type="NCBI Taxonomy" id="86663"/>
    <lineage>
        <taxon>Bacteria</taxon>
        <taxon>Bacillati</taxon>
        <taxon>Bacillota</taxon>
        <taxon>Bacilli</taxon>
        <taxon>Bacillales</taxon>
        <taxon>Bacillaceae</taxon>
        <taxon>Bacillus</taxon>
    </lineage>
</organism>
<keyword evidence="3" id="KW-1185">Reference proteome</keyword>
<dbReference type="RefSeq" id="WP_343798080.1">
    <property type="nucleotide sequence ID" value="NZ_BAAADJ010000017.1"/>
</dbReference>
<sequence>MPEHDDNQYRKKRTEAEEYTDFSNVETMKNFLVPETLPEGPYGSPRGKYEPVENKSTPWEKGQRYYSAFNYENKSLHEDLPRQMGPAHPPHDDPNKENEPPYGGSPK</sequence>
<reference evidence="2 3" key="1">
    <citation type="journal article" date="2019" name="Int. J. Syst. Evol. Microbiol.">
        <title>The Global Catalogue of Microorganisms (GCM) 10K type strain sequencing project: providing services to taxonomists for standard genome sequencing and annotation.</title>
        <authorList>
            <consortium name="The Broad Institute Genomics Platform"/>
            <consortium name="The Broad Institute Genome Sequencing Center for Infectious Disease"/>
            <person name="Wu L."/>
            <person name="Ma J."/>
        </authorList>
    </citation>
    <scope>NUCLEOTIDE SEQUENCE [LARGE SCALE GENOMIC DNA]</scope>
    <source>
        <strain evidence="2 3">JCM 9731</strain>
    </source>
</reference>
<evidence type="ECO:0000256" key="1">
    <source>
        <dbReference type="SAM" id="MobiDB-lite"/>
    </source>
</evidence>
<feature type="compositionally biased region" description="Basic and acidic residues" evidence="1">
    <location>
        <begin position="89"/>
        <end position="99"/>
    </location>
</feature>
<dbReference type="Proteomes" id="UP001500782">
    <property type="component" value="Unassembled WGS sequence"/>
</dbReference>
<evidence type="ECO:0008006" key="4">
    <source>
        <dbReference type="Google" id="ProtNLM"/>
    </source>
</evidence>
<feature type="region of interest" description="Disordered" evidence="1">
    <location>
        <begin position="72"/>
        <end position="107"/>
    </location>
</feature>
<evidence type="ECO:0000313" key="2">
    <source>
        <dbReference type="EMBL" id="GAA0326737.1"/>
    </source>
</evidence>